<dbReference type="InterPro" id="IPR035919">
    <property type="entry name" value="EAL_sf"/>
</dbReference>
<dbReference type="Gene3D" id="3.20.20.450">
    <property type="entry name" value="EAL domain"/>
    <property type="match status" value="1"/>
</dbReference>
<accession>A0A6F8PUG8</accession>
<dbReference type="EMBL" id="AP021889">
    <property type="protein sequence ID" value="BBP45783.1"/>
    <property type="molecule type" value="Genomic_DNA"/>
</dbReference>
<dbReference type="InterPro" id="IPR001633">
    <property type="entry name" value="EAL_dom"/>
</dbReference>
<dbReference type="AlphaFoldDB" id="A0A6F8PUG8"/>
<dbReference type="InterPro" id="IPR014408">
    <property type="entry name" value="dGMP_Pdiesterase_EAL/HD-GYP"/>
</dbReference>
<dbReference type="RefSeq" id="WP_173271805.1">
    <property type="nucleotide sequence ID" value="NZ_AP021889.1"/>
</dbReference>
<feature type="domain" description="EAL" evidence="1">
    <location>
        <begin position="1"/>
        <end position="207"/>
    </location>
</feature>
<organism evidence="3 4">
    <name type="scientific">Thiosulfatimonas sediminis</name>
    <dbReference type="NCBI Taxonomy" id="2675054"/>
    <lineage>
        <taxon>Bacteria</taxon>
        <taxon>Pseudomonadati</taxon>
        <taxon>Pseudomonadota</taxon>
        <taxon>Gammaproteobacteria</taxon>
        <taxon>Thiotrichales</taxon>
        <taxon>Piscirickettsiaceae</taxon>
        <taxon>Thiosulfatimonas</taxon>
    </lineage>
</organism>
<dbReference type="KEGG" id="tse:THMIRHAS_11560"/>
<dbReference type="InterPro" id="IPR052340">
    <property type="entry name" value="RNase_Y/CdgJ"/>
</dbReference>
<dbReference type="InterPro" id="IPR013976">
    <property type="entry name" value="HDOD"/>
</dbReference>
<dbReference type="PROSITE" id="PS51833">
    <property type="entry name" value="HDOD"/>
    <property type="match status" value="1"/>
</dbReference>
<reference evidence="4" key="1">
    <citation type="submission" date="2019-11" db="EMBL/GenBank/DDBJ databases">
        <title>Isolation and characterization of two novel species in the genus Thiomicrorhabdus.</title>
        <authorList>
            <person name="Mochizuki J."/>
            <person name="Kojima H."/>
            <person name="Fukui M."/>
        </authorList>
    </citation>
    <scope>NUCLEOTIDE SEQUENCE [LARGE SCALE GENOMIC DNA]</scope>
    <source>
        <strain evidence="4">aks77</strain>
    </source>
</reference>
<dbReference type="PROSITE" id="PS50883">
    <property type="entry name" value="EAL"/>
    <property type="match status" value="1"/>
</dbReference>
<proteinExistence type="predicted"/>
<name>A0A6F8PUG8_9GAMM</name>
<gene>
    <name evidence="3" type="ORF">THMIRHAS_11560</name>
</gene>
<feature type="domain" description="HDOD" evidence="2">
    <location>
        <begin position="201"/>
        <end position="387"/>
    </location>
</feature>
<sequence>MHHNLILNKLPILDADKKLYAYQLNVTPLPNLALQGLNWEEESQALWAGVEEHIGLDVLTAGKPVFYQAPIQMLSLDLLPAVEPLSQLYVEVNIDFLSNKKALAAIKEIMQAGVKIALTDFEANEANEKLLSIAKLVKIHPQGLTSAALQEMIGNLRAKNLQVVLMDVETEEMFEILKQQGGALFQGYFFTNPIVSTQQEVASNKLAMLKLLGEVNNPDAEFSALAAIIGSDVGLTHKLLAAINHPQNNLPYVVESLKEAVNFMGLKRLKFWVNMLMLSEVDDVPMELLVTALVRGKFLESIAETLQRKDEMDRYFMVGLFSTLNAFLKAPMVDIIDELPISDEVKSALVSQEGKMGKALFVARAMEQGNIQLIFAGFEGLDIMAISSNYMDASGWARKTLDSLKAA</sequence>
<keyword evidence="4" id="KW-1185">Reference proteome</keyword>
<dbReference type="PANTHER" id="PTHR33525">
    <property type="match status" value="1"/>
</dbReference>
<evidence type="ECO:0000259" key="1">
    <source>
        <dbReference type="PROSITE" id="PS50883"/>
    </source>
</evidence>
<protein>
    <recommendedName>
        <fullName evidence="5">Diguanylate phosphodiesterase</fullName>
    </recommendedName>
</protein>
<dbReference type="SUPFAM" id="SSF141868">
    <property type="entry name" value="EAL domain-like"/>
    <property type="match status" value="1"/>
</dbReference>
<dbReference type="Proteomes" id="UP000501726">
    <property type="component" value="Chromosome"/>
</dbReference>
<evidence type="ECO:0000259" key="2">
    <source>
        <dbReference type="PROSITE" id="PS51833"/>
    </source>
</evidence>
<evidence type="ECO:0008006" key="5">
    <source>
        <dbReference type="Google" id="ProtNLM"/>
    </source>
</evidence>
<evidence type="ECO:0000313" key="3">
    <source>
        <dbReference type="EMBL" id="BBP45783.1"/>
    </source>
</evidence>
<evidence type="ECO:0000313" key="4">
    <source>
        <dbReference type="Proteomes" id="UP000501726"/>
    </source>
</evidence>
<dbReference type="Pfam" id="PF08668">
    <property type="entry name" value="HDOD"/>
    <property type="match status" value="1"/>
</dbReference>
<dbReference type="PANTHER" id="PTHR33525:SF4">
    <property type="entry name" value="CYCLIC DI-GMP PHOSPHODIESTERASE CDGJ"/>
    <property type="match status" value="1"/>
</dbReference>
<dbReference type="Gene3D" id="1.10.3210.10">
    <property type="entry name" value="Hypothetical protein af1432"/>
    <property type="match status" value="1"/>
</dbReference>
<dbReference type="PIRSF" id="PIRSF003180">
    <property type="entry name" value="DiGMPpdiest_YuxH"/>
    <property type="match status" value="1"/>
</dbReference>
<dbReference type="SUPFAM" id="SSF109604">
    <property type="entry name" value="HD-domain/PDEase-like"/>
    <property type="match status" value="1"/>
</dbReference>
<dbReference type="Pfam" id="PF00563">
    <property type="entry name" value="EAL"/>
    <property type="match status" value="1"/>
</dbReference>